<name>A0ABT3SFP0_9MYCO</name>
<sequence>MPPRVDSSFDPPQRVIGNLRFTRTGIYADYLVHGLPVTMRALPVHERAARLHRNLGRNLPSGSELFGLLAFEDQDRILKSIVGRYHANGDWVSHCRTWEPVIADPVQTGRNSGPQQRLHWLTIPVDSGRLGRTVTGKAEKLGNWVIGRDPDSDTSLAVYSALAHEITSALPDEFHVTAATPAQILWHHRHNMLRGAFTAPLPDRRVGPHELSAEPFGRWWFDEGANSERLNRWWPSRRSLVRIQELDTHGQPTGPVSYQAMLAVDQYPARGVRFPKASYLRALDNVDTPAIVDWVQHLNLRTPDQALAANRRNAKNITDQQQQRAAKRDDADAEDLANKLDGTLDYSSELNANPTERELDGTTIIAVGAASIEIVEDAVKQIRQELDSAAIAFSRYRGSHQVLWKAFNPGSETKRSQLDQFRNPTTAHRWSRFMPLTSDDCGNSTGSPLAVSQNTNRPRIILHDPEGTARRNHNTGLAIVGEPGSGKSNRAKLSAVEVALRRGHVRVFDPGKHAEWEKAFRSLPGVQAIDPTRSEMSLDPLAIFPYEEASAKAGDHILPVIGVGPRSIMRAQFDVALRPDNREQNGIRRMRDLIEYLRTQPNPHDSELLLRLESAASSHYTQALFDPDRKPYLTADSAVTIWLTRNLALPDADDIESAMHGGFDLSPRQLAGMAIYGLLVDLEQQHLFERRDIYGTLIFEECAEILAYPPGARTAHLITTQGRKNATGIWLVTQDYRRLARMGTEFITQKWLFRVTDEKLAEQTLQWAGIDPALYPDVVQSYIEDTSPANTTLSGGDDEEIGYVEPHRRGEGFVVDEFRRHARAKFLGAPTDELAEDLDSTAPVSAA</sequence>
<keyword evidence="3" id="KW-1185">Reference proteome</keyword>
<feature type="region of interest" description="Disordered" evidence="1">
    <location>
        <begin position="313"/>
        <end position="333"/>
    </location>
</feature>
<dbReference type="Proteomes" id="UP001300745">
    <property type="component" value="Unassembled WGS sequence"/>
</dbReference>
<protein>
    <submittedName>
        <fullName evidence="2">ATP-binding protein</fullName>
    </submittedName>
</protein>
<dbReference type="GO" id="GO:0005524">
    <property type="term" value="F:ATP binding"/>
    <property type="evidence" value="ECO:0007669"/>
    <property type="project" value="UniProtKB-KW"/>
</dbReference>
<evidence type="ECO:0000256" key="1">
    <source>
        <dbReference type="SAM" id="MobiDB-lite"/>
    </source>
</evidence>
<evidence type="ECO:0000313" key="3">
    <source>
        <dbReference type="Proteomes" id="UP001300745"/>
    </source>
</evidence>
<dbReference type="SUPFAM" id="SSF52540">
    <property type="entry name" value="P-loop containing nucleoside triphosphate hydrolases"/>
    <property type="match status" value="1"/>
</dbReference>
<proteinExistence type="predicted"/>
<comment type="caution">
    <text evidence="2">The sequence shown here is derived from an EMBL/GenBank/DDBJ whole genome shotgun (WGS) entry which is preliminary data.</text>
</comment>
<dbReference type="Pfam" id="PF12846">
    <property type="entry name" value="AAA_10"/>
    <property type="match status" value="1"/>
</dbReference>
<reference evidence="2 3" key="1">
    <citation type="submission" date="2022-11" db="EMBL/GenBank/DDBJ databases">
        <title>Mycobacterium sp. nov.</title>
        <authorList>
            <person name="Papic B."/>
            <person name="Spicic S."/>
            <person name="Duvnjak S."/>
        </authorList>
    </citation>
    <scope>NUCLEOTIDE SEQUENCE [LARGE SCALE GENOMIC DNA]</scope>
    <source>
        <strain evidence="2 3">CVI_P4</strain>
    </source>
</reference>
<organism evidence="2 3">
    <name type="scientific">Mycobacterium pinniadriaticum</name>
    <dbReference type="NCBI Taxonomy" id="2994102"/>
    <lineage>
        <taxon>Bacteria</taxon>
        <taxon>Bacillati</taxon>
        <taxon>Actinomycetota</taxon>
        <taxon>Actinomycetes</taxon>
        <taxon>Mycobacteriales</taxon>
        <taxon>Mycobacteriaceae</taxon>
        <taxon>Mycobacterium</taxon>
    </lineage>
</organism>
<dbReference type="InterPro" id="IPR027417">
    <property type="entry name" value="P-loop_NTPase"/>
</dbReference>
<keyword evidence="2" id="KW-0067">ATP-binding</keyword>
<gene>
    <name evidence="2" type="ORF">ORI27_15955</name>
</gene>
<keyword evidence="2" id="KW-0547">Nucleotide-binding</keyword>
<dbReference type="Gene3D" id="3.40.50.300">
    <property type="entry name" value="P-loop containing nucleotide triphosphate hydrolases"/>
    <property type="match status" value="1"/>
</dbReference>
<dbReference type="RefSeq" id="WP_265997867.1">
    <property type="nucleotide sequence ID" value="NZ_JAPJDN010000012.1"/>
</dbReference>
<evidence type="ECO:0000313" key="2">
    <source>
        <dbReference type="EMBL" id="MCX2938202.1"/>
    </source>
</evidence>
<dbReference type="EMBL" id="JAPJDO010000012">
    <property type="protein sequence ID" value="MCX2938202.1"/>
    <property type="molecule type" value="Genomic_DNA"/>
</dbReference>
<accession>A0ABT3SFP0</accession>